<comment type="caution">
    <text evidence="1">The sequence shown here is derived from an EMBL/GenBank/DDBJ whole genome shotgun (WGS) entry which is preliminary data.</text>
</comment>
<organism evidence="1 2">
    <name type="scientific">Choristoneura fumiferana</name>
    <name type="common">Spruce budworm moth</name>
    <name type="synonym">Archips fumiferana</name>
    <dbReference type="NCBI Taxonomy" id="7141"/>
    <lineage>
        <taxon>Eukaryota</taxon>
        <taxon>Metazoa</taxon>
        <taxon>Ecdysozoa</taxon>
        <taxon>Arthropoda</taxon>
        <taxon>Hexapoda</taxon>
        <taxon>Insecta</taxon>
        <taxon>Pterygota</taxon>
        <taxon>Neoptera</taxon>
        <taxon>Endopterygota</taxon>
        <taxon>Lepidoptera</taxon>
        <taxon>Glossata</taxon>
        <taxon>Ditrysia</taxon>
        <taxon>Tortricoidea</taxon>
        <taxon>Tortricidae</taxon>
        <taxon>Tortricinae</taxon>
        <taxon>Choristoneura</taxon>
    </lineage>
</organism>
<feature type="non-terminal residue" evidence="1">
    <location>
        <position position="357"/>
    </location>
</feature>
<gene>
    <name evidence="1" type="ORF">MSG28_008997</name>
</gene>
<sequence length="357" mass="40259">MTTNPRKGTDPVPLEESDQLTIRPLGAGQEVGRSCIMLEFKGKKIMLDCGIHPGLSGMDALPFVDLIEADEVDLLLISHFHLDHSGALPWFLTKTSFKGRVFMTHATKAIYRWLVSDYIKVSNISTEQMLYTESDLENSMDRIETVNFHEERDVRGVRFWAYNAGHVLGAAMFMIEIAGVKVLYTGDFSRQEDRHLMAAEIPTVHPDVLITVNEFWALHPELQDVPIYYASSLAKKCMAVYQTYVNAMNDRIRRQIAGIDHFEDIGPCVILASPGMMQSGLSRELFESWCTDPKNGVMGSLAMDPPEEGKQLQGILECVIEMLQEMYGEDSVPKMFKGDKLHVLVDSKRADIDLYSM</sequence>
<dbReference type="Proteomes" id="UP001064048">
    <property type="component" value="Chromosome 14"/>
</dbReference>
<protein>
    <submittedName>
        <fullName evidence="1">Uncharacterized protein</fullName>
    </submittedName>
</protein>
<evidence type="ECO:0000313" key="1">
    <source>
        <dbReference type="EMBL" id="KAI8420527.1"/>
    </source>
</evidence>
<keyword evidence="2" id="KW-1185">Reference proteome</keyword>
<accession>A0ACC0J8S6</accession>
<evidence type="ECO:0000313" key="2">
    <source>
        <dbReference type="Proteomes" id="UP001064048"/>
    </source>
</evidence>
<proteinExistence type="predicted"/>
<dbReference type="EMBL" id="CM046114">
    <property type="protein sequence ID" value="KAI8420527.1"/>
    <property type="molecule type" value="Genomic_DNA"/>
</dbReference>
<reference evidence="1 2" key="1">
    <citation type="journal article" date="2022" name="Genome Biol. Evol.">
        <title>The Spruce Budworm Genome: Reconstructing the Evolutionary History of Antifreeze Proteins.</title>
        <authorList>
            <person name="Beliveau C."/>
            <person name="Gagne P."/>
            <person name="Picq S."/>
            <person name="Vernygora O."/>
            <person name="Keeling C.I."/>
            <person name="Pinkney K."/>
            <person name="Doucet D."/>
            <person name="Wen F."/>
            <person name="Johnston J.S."/>
            <person name="Maaroufi H."/>
            <person name="Boyle B."/>
            <person name="Laroche J."/>
            <person name="Dewar K."/>
            <person name="Juretic N."/>
            <person name="Blackburn G."/>
            <person name="Nisole A."/>
            <person name="Brunet B."/>
            <person name="Brandao M."/>
            <person name="Lumley L."/>
            <person name="Duan J."/>
            <person name="Quan G."/>
            <person name="Lucarotti C.J."/>
            <person name="Roe A.D."/>
            <person name="Sperling F.A.H."/>
            <person name="Levesque R.C."/>
            <person name="Cusson M."/>
        </authorList>
    </citation>
    <scope>NUCLEOTIDE SEQUENCE [LARGE SCALE GENOMIC DNA]</scope>
    <source>
        <strain evidence="1">Glfc:IPQL:Cfum</strain>
    </source>
</reference>
<name>A0ACC0J8S6_CHOFU</name>